<dbReference type="PROSITE" id="PS51733">
    <property type="entry name" value="BPL_LPL_CATALYTIC"/>
    <property type="match status" value="1"/>
</dbReference>
<dbReference type="Gene3D" id="3.30.930.10">
    <property type="entry name" value="Bira Bifunctional Protein, Domain 2"/>
    <property type="match status" value="1"/>
</dbReference>
<organism evidence="3 4">
    <name type="scientific">Deminuibacter soli</name>
    <dbReference type="NCBI Taxonomy" id="2291815"/>
    <lineage>
        <taxon>Bacteria</taxon>
        <taxon>Pseudomonadati</taxon>
        <taxon>Bacteroidota</taxon>
        <taxon>Chitinophagia</taxon>
        <taxon>Chitinophagales</taxon>
        <taxon>Chitinophagaceae</taxon>
        <taxon>Deminuibacter</taxon>
    </lineage>
</organism>
<dbReference type="InterPro" id="IPR045864">
    <property type="entry name" value="aa-tRNA-synth_II/BPL/LPL"/>
</dbReference>
<dbReference type="InterPro" id="IPR004408">
    <property type="entry name" value="Biotin_CoA_COase_ligase"/>
</dbReference>
<dbReference type="PANTHER" id="PTHR12835">
    <property type="entry name" value="BIOTIN PROTEIN LIGASE"/>
    <property type="match status" value="1"/>
</dbReference>
<dbReference type="AlphaFoldDB" id="A0A3E1NRX4"/>
<keyword evidence="1 3" id="KW-0436">Ligase</keyword>
<dbReference type="Pfam" id="PF03099">
    <property type="entry name" value="BPL_LplA_LipB"/>
    <property type="match status" value="1"/>
</dbReference>
<gene>
    <name evidence="3" type="ORF">DXN05_06005</name>
</gene>
<dbReference type="PANTHER" id="PTHR12835:SF5">
    <property type="entry name" value="BIOTIN--PROTEIN LIGASE"/>
    <property type="match status" value="1"/>
</dbReference>
<dbReference type="NCBIfam" id="TIGR00121">
    <property type="entry name" value="birA_ligase"/>
    <property type="match status" value="1"/>
</dbReference>
<evidence type="ECO:0000313" key="3">
    <source>
        <dbReference type="EMBL" id="RFM30662.1"/>
    </source>
</evidence>
<dbReference type="SUPFAM" id="SSF55681">
    <property type="entry name" value="Class II aaRS and biotin synthetases"/>
    <property type="match status" value="1"/>
</dbReference>
<keyword evidence="4" id="KW-1185">Reference proteome</keyword>
<dbReference type="GO" id="GO:0005737">
    <property type="term" value="C:cytoplasm"/>
    <property type="evidence" value="ECO:0007669"/>
    <property type="project" value="TreeGrafter"/>
</dbReference>
<feature type="domain" description="BPL/LPL catalytic" evidence="2">
    <location>
        <begin position="1"/>
        <end position="162"/>
    </location>
</feature>
<comment type="caution">
    <text evidence="3">The sequence shown here is derived from an EMBL/GenBank/DDBJ whole genome shotgun (WGS) entry which is preliminary data.</text>
</comment>
<protein>
    <submittedName>
        <fullName evidence="3">Biotin--[acetyl-CoA-carboxylase] ligase</fullName>
        <ecNumber evidence="3">6.3.4.15</ecNumber>
    </submittedName>
</protein>
<dbReference type="OrthoDB" id="9807064at2"/>
<proteinExistence type="predicted"/>
<evidence type="ECO:0000259" key="2">
    <source>
        <dbReference type="PROSITE" id="PS51733"/>
    </source>
</evidence>
<evidence type="ECO:0000256" key="1">
    <source>
        <dbReference type="ARBA" id="ARBA00022598"/>
    </source>
</evidence>
<name>A0A3E1NRX4_9BACT</name>
<dbReference type="EC" id="6.3.4.15" evidence="3"/>
<dbReference type="GO" id="GO:0004077">
    <property type="term" value="F:biotin--[biotin carboxyl-carrier protein] ligase activity"/>
    <property type="evidence" value="ECO:0007669"/>
    <property type="project" value="UniProtKB-EC"/>
</dbReference>
<accession>A0A3E1NRX4</accession>
<dbReference type="CDD" id="cd16442">
    <property type="entry name" value="BPL"/>
    <property type="match status" value="1"/>
</dbReference>
<dbReference type="EMBL" id="QTJU01000001">
    <property type="protein sequence ID" value="RFM30662.1"/>
    <property type="molecule type" value="Genomic_DNA"/>
</dbReference>
<reference evidence="3 4" key="1">
    <citation type="submission" date="2018-08" db="EMBL/GenBank/DDBJ databases">
        <title>Chitinophagaceae sp. K23C18032701, a novel bacterium isolated from forest soil.</title>
        <authorList>
            <person name="Wang C."/>
        </authorList>
    </citation>
    <scope>NUCLEOTIDE SEQUENCE [LARGE SCALE GENOMIC DNA]</scope>
    <source>
        <strain evidence="3 4">K23C18032701</strain>
    </source>
</reference>
<evidence type="ECO:0000313" key="4">
    <source>
        <dbReference type="Proteomes" id="UP000261284"/>
    </source>
</evidence>
<dbReference type="InterPro" id="IPR004143">
    <property type="entry name" value="BPL_LPL_catalytic"/>
</dbReference>
<dbReference type="Proteomes" id="UP000261284">
    <property type="component" value="Unassembled WGS sequence"/>
</dbReference>
<sequence>MALAQNGMAMHGAAWFALEQTAGKGQRGKTWKTEPGQNIILSVLLDTSRLAVSAQFRLSMAVALAVHDFYSKYALDDTRIKWPNDIYWRDRKAGGILIENVLKGNIWQWAVAGMGININQVVFDAAIKNPVSLKQITGKNFDTPALAQELCSFLEQRFQQLHENDTDALLQAYNERLFKRGEKVKLHKDAIAFECIIDHVDEMGRLWLRDSIYPYVEFGEVRWDLAS</sequence>